<dbReference type="AlphaFoldDB" id="K0S8U6"/>
<feature type="compositionally biased region" description="Basic and acidic residues" evidence="1">
    <location>
        <begin position="200"/>
        <end position="219"/>
    </location>
</feature>
<dbReference type="GO" id="GO:0034315">
    <property type="term" value="P:regulation of Arp2/3 complex-mediated actin nucleation"/>
    <property type="evidence" value="ECO:0007669"/>
    <property type="project" value="TreeGrafter"/>
</dbReference>
<dbReference type="Gene3D" id="3.80.10.10">
    <property type="entry name" value="Ribonuclease Inhibitor"/>
    <property type="match status" value="1"/>
</dbReference>
<reference evidence="2 3" key="1">
    <citation type="journal article" date="2012" name="Genome Biol.">
        <title>Genome and low-iron response of an oceanic diatom adapted to chronic iron limitation.</title>
        <authorList>
            <person name="Lommer M."/>
            <person name="Specht M."/>
            <person name="Roy A.S."/>
            <person name="Kraemer L."/>
            <person name="Andreson R."/>
            <person name="Gutowska M.A."/>
            <person name="Wolf J."/>
            <person name="Bergner S.V."/>
            <person name="Schilhabel M.B."/>
            <person name="Klostermeier U.C."/>
            <person name="Beiko R.G."/>
            <person name="Rosenstiel P."/>
            <person name="Hippler M."/>
            <person name="Laroche J."/>
        </authorList>
    </citation>
    <scope>NUCLEOTIDE SEQUENCE [LARGE SCALE GENOMIC DNA]</scope>
    <source>
        <strain evidence="2 3">CCMP1005</strain>
    </source>
</reference>
<dbReference type="InterPro" id="IPR032675">
    <property type="entry name" value="LRR_dom_sf"/>
</dbReference>
<sequence length="335" mass="36479">GGTQVIAASLANPECSLESLNLRGCNIEDEGAATLAGGLRNNQRLTRMSLQNNNITKRGWNAFSPILCDTSSINATYNSNHTLQDLGYYGIKIPQDIKMMLRLNRDMNKSRVAANKILQAHRHLDMRPLFGRELGLLPYVVAWLEHFAKSRPDLKLSSIFEFVRAMPTTKANGVKSKLNSLQSSFTAMVNFRPDTATCSFDRRPPFRADDPPPGDKHESFAGAAGSGTCLLVPLARSSREPPPHRCARTRRVSLVGVVRKVASRDCQSTNDALAVRLPGPSQREGYNTAHPLLAPRSSFVPDALVPGPPLPGDDATPVGMPSPRFCSDPGNLQSP</sequence>
<evidence type="ECO:0000313" key="2">
    <source>
        <dbReference type="EMBL" id="EJK55167.1"/>
    </source>
</evidence>
<feature type="non-terminal residue" evidence="2">
    <location>
        <position position="1"/>
    </location>
</feature>
<dbReference type="PANTHER" id="PTHR24112:SF66">
    <property type="entry name" value="LEUCINE-RICH REPEAT, ISOFORM F"/>
    <property type="match status" value="1"/>
</dbReference>
<dbReference type="EMBL" id="AGNL01034617">
    <property type="protein sequence ID" value="EJK55167.1"/>
    <property type="molecule type" value="Genomic_DNA"/>
</dbReference>
<dbReference type="Pfam" id="PF13516">
    <property type="entry name" value="LRR_6"/>
    <property type="match status" value="1"/>
</dbReference>
<dbReference type="SUPFAM" id="SSF52047">
    <property type="entry name" value="RNI-like"/>
    <property type="match status" value="1"/>
</dbReference>
<protein>
    <submittedName>
        <fullName evidence="2">Uncharacterized protein</fullName>
    </submittedName>
</protein>
<comment type="caution">
    <text evidence="2">The sequence shown here is derived from an EMBL/GenBank/DDBJ whole genome shotgun (WGS) entry which is preliminary data.</text>
</comment>
<organism evidence="2 3">
    <name type="scientific">Thalassiosira oceanica</name>
    <name type="common">Marine diatom</name>
    <dbReference type="NCBI Taxonomy" id="159749"/>
    <lineage>
        <taxon>Eukaryota</taxon>
        <taxon>Sar</taxon>
        <taxon>Stramenopiles</taxon>
        <taxon>Ochrophyta</taxon>
        <taxon>Bacillariophyta</taxon>
        <taxon>Coscinodiscophyceae</taxon>
        <taxon>Thalassiosirophycidae</taxon>
        <taxon>Thalassiosirales</taxon>
        <taxon>Thalassiosiraceae</taxon>
        <taxon>Thalassiosira</taxon>
    </lineage>
</organism>
<proteinExistence type="predicted"/>
<dbReference type="GO" id="GO:0005886">
    <property type="term" value="C:plasma membrane"/>
    <property type="evidence" value="ECO:0007669"/>
    <property type="project" value="TreeGrafter"/>
</dbReference>
<dbReference type="Proteomes" id="UP000266841">
    <property type="component" value="Unassembled WGS sequence"/>
</dbReference>
<name>K0S8U6_THAOC</name>
<dbReference type="InterPro" id="IPR001611">
    <property type="entry name" value="Leu-rich_rpt"/>
</dbReference>
<evidence type="ECO:0000256" key="1">
    <source>
        <dbReference type="SAM" id="MobiDB-lite"/>
    </source>
</evidence>
<dbReference type="PANTHER" id="PTHR24112">
    <property type="entry name" value="LEUCINE-RICH REPEAT, ISOFORM F-RELATED"/>
    <property type="match status" value="1"/>
</dbReference>
<dbReference type="OrthoDB" id="120976at2759"/>
<dbReference type="SMART" id="SM00368">
    <property type="entry name" value="LRR_RI"/>
    <property type="match status" value="2"/>
</dbReference>
<dbReference type="InterPro" id="IPR051279">
    <property type="entry name" value="PP1-Reg/Actin-Interact_Protein"/>
</dbReference>
<feature type="region of interest" description="Disordered" evidence="1">
    <location>
        <begin position="200"/>
        <end position="222"/>
    </location>
</feature>
<accession>K0S8U6</accession>
<dbReference type="GO" id="GO:0016477">
    <property type="term" value="P:cell migration"/>
    <property type="evidence" value="ECO:0007669"/>
    <property type="project" value="TreeGrafter"/>
</dbReference>
<feature type="region of interest" description="Disordered" evidence="1">
    <location>
        <begin position="299"/>
        <end position="335"/>
    </location>
</feature>
<evidence type="ECO:0000313" key="3">
    <source>
        <dbReference type="Proteomes" id="UP000266841"/>
    </source>
</evidence>
<gene>
    <name evidence="2" type="ORF">THAOC_25128</name>
</gene>
<keyword evidence="3" id="KW-1185">Reference proteome</keyword>
<dbReference type="GO" id="GO:0030027">
    <property type="term" value="C:lamellipodium"/>
    <property type="evidence" value="ECO:0007669"/>
    <property type="project" value="TreeGrafter"/>
</dbReference>